<accession>F6D5B2</accession>
<comment type="subcellular location">
    <subcellularLocation>
        <location evidence="5">Cytoplasm</location>
    </subcellularLocation>
</comment>
<dbReference type="CDD" id="cd23160">
    <property type="entry name" value="Prefoldin_alpha_GimC"/>
    <property type="match status" value="1"/>
</dbReference>
<dbReference type="HAMAP" id="MF_00308">
    <property type="entry name" value="PfdA"/>
    <property type="match status" value="1"/>
</dbReference>
<dbReference type="AlphaFoldDB" id="F6D5B2"/>
<dbReference type="GO" id="GO:0051082">
    <property type="term" value="F:unfolded protein binding"/>
    <property type="evidence" value="ECO:0007669"/>
    <property type="project" value="UniProtKB-UniRule"/>
</dbReference>
<feature type="coiled-coil region" evidence="7">
    <location>
        <begin position="11"/>
        <end position="38"/>
    </location>
</feature>
<dbReference type="Gene3D" id="1.10.287.370">
    <property type="match status" value="1"/>
</dbReference>
<proteinExistence type="inferred from homology"/>
<dbReference type="HOGENOM" id="CLU_091867_1_1_2"/>
<evidence type="ECO:0000256" key="6">
    <source>
        <dbReference type="NCBIfam" id="TIGR00293"/>
    </source>
</evidence>
<organism evidence="8 9">
    <name type="scientific">Methanobacterium paludis (strain DSM 25820 / JCM 18151 / SWAN1)</name>
    <dbReference type="NCBI Taxonomy" id="868131"/>
    <lineage>
        <taxon>Archaea</taxon>
        <taxon>Methanobacteriati</taxon>
        <taxon>Methanobacteriota</taxon>
        <taxon>Methanomada group</taxon>
        <taxon>Methanobacteria</taxon>
        <taxon>Methanobacteriales</taxon>
        <taxon>Methanobacteriaceae</taxon>
        <taxon>Methanobacterium</taxon>
    </lineage>
</organism>
<dbReference type="InterPro" id="IPR004127">
    <property type="entry name" value="Prefoldin_subunit_alpha"/>
</dbReference>
<comment type="similarity">
    <text evidence="5">Belongs to the prefoldin alpha subunit family.</text>
</comment>
<dbReference type="GO" id="GO:0006457">
    <property type="term" value="P:protein folding"/>
    <property type="evidence" value="ECO:0007669"/>
    <property type="project" value="UniProtKB-UniRule"/>
</dbReference>
<dbReference type="Proteomes" id="UP000009231">
    <property type="component" value="Chromosome"/>
</dbReference>
<evidence type="ECO:0000256" key="1">
    <source>
        <dbReference type="ARBA" id="ARBA00010048"/>
    </source>
</evidence>
<comment type="similarity">
    <text evidence="1">Belongs to the prefoldin subunit alpha family.</text>
</comment>
<dbReference type="KEGG" id="mew:MSWAN_1842"/>
<dbReference type="InterPro" id="IPR011599">
    <property type="entry name" value="PFD_alpha_archaea"/>
</dbReference>
<reference evidence="8 9" key="1">
    <citation type="journal article" date="2014" name="Int. J. Syst. Evol. Microbiol.">
        <title>Methanobacterium paludis sp. nov. and a novel strain of Methanobacterium lacus isolated from northern peatlands.</title>
        <authorList>
            <person name="Cadillo-Quiroz H."/>
            <person name="Brauer S.L."/>
            <person name="Goodson N."/>
            <person name="Yavitt J.B."/>
            <person name="Zinder S.H."/>
        </authorList>
    </citation>
    <scope>NUCLEOTIDE SEQUENCE [LARGE SCALE GENOMIC DNA]</scope>
    <source>
        <strain evidence="9">DSM 25820 / JCM 18151 / SWAN1</strain>
    </source>
</reference>
<dbReference type="Pfam" id="PF02996">
    <property type="entry name" value="Prefoldin"/>
    <property type="match status" value="1"/>
</dbReference>
<dbReference type="GO" id="GO:0005737">
    <property type="term" value="C:cytoplasm"/>
    <property type="evidence" value="ECO:0007669"/>
    <property type="project" value="UniProtKB-SubCell"/>
</dbReference>
<keyword evidence="3 5" id="KW-0143">Chaperone</keyword>
<dbReference type="InterPro" id="IPR009053">
    <property type="entry name" value="Prefoldin"/>
</dbReference>
<evidence type="ECO:0000256" key="2">
    <source>
        <dbReference type="ARBA" id="ARBA00011716"/>
    </source>
</evidence>
<name>F6D5B2_METPW</name>
<gene>
    <name evidence="5" type="primary">pfdA</name>
    <name evidence="8" type="ordered locus">MSWAN_1842</name>
</gene>
<sequence length="146" mass="15917">MGDPMEDRKKLEQLVNQLNAYQQQAEVLQQQMEGLNVTITELTIAEETLAAIKGKDNAETLVPIGAGSFLITELKNTDEVIVGFGAGIAAKKKIGDAEESIAEQKKELEGVMKNMTDNLQKITDFIVKKSPEAEALLQKVEAGESQ</sequence>
<keyword evidence="7" id="KW-0175">Coiled coil</keyword>
<keyword evidence="5" id="KW-0963">Cytoplasm</keyword>
<keyword evidence="9" id="KW-1185">Reference proteome</keyword>
<evidence type="ECO:0000256" key="4">
    <source>
        <dbReference type="ARBA" id="ARBA00025077"/>
    </source>
</evidence>
<dbReference type="eggNOG" id="arCOG01341">
    <property type="taxonomic scope" value="Archaea"/>
</dbReference>
<dbReference type="SUPFAM" id="SSF46579">
    <property type="entry name" value="Prefoldin"/>
    <property type="match status" value="1"/>
</dbReference>
<dbReference type="NCBIfam" id="TIGR00293">
    <property type="entry name" value="prefoldin subunit alpha"/>
    <property type="match status" value="1"/>
</dbReference>
<dbReference type="STRING" id="868131.MSWAN_1842"/>
<evidence type="ECO:0000256" key="3">
    <source>
        <dbReference type="ARBA" id="ARBA00023186"/>
    </source>
</evidence>
<evidence type="ECO:0000313" key="9">
    <source>
        <dbReference type="Proteomes" id="UP000009231"/>
    </source>
</evidence>
<comment type="function">
    <text evidence="4 5">Molecular chaperone capable of stabilizing a range of proteins. Seems to fulfill an ATP-independent, HSP70-like function in archaeal de novo protein folding.</text>
</comment>
<dbReference type="EMBL" id="CP002772">
    <property type="protein sequence ID" value="AEG18853.1"/>
    <property type="molecule type" value="Genomic_DNA"/>
</dbReference>
<evidence type="ECO:0000256" key="5">
    <source>
        <dbReference type="HAMAP-Rule" id="MF_00308"/>
    </source>
</evidence>
<dbReference type="GO" id="GO:0016272">
    <property type="term" value="C:prefoldin complex"/>
    <property type="evidence" value="ECO:0007669"/>
    <property type="project" value="UniProtKB-UniRule"/>
</dbReference>
<evidence type="ECO:0000256" key="7">
    <source>
        <dbReference type="SAM" id="Coils"/>
    </source>
</evidence>
<comment type="subunit">
    <text evidence="2 5">Heterohexamer of two alpha and four beta subunits.</text>
</comment>
<protein>
    <recommendedName>
        <fullName evidence="5 6">Prefoldin subunit alpha</fullName>
    </recommendedName>
    <alternativeName>
        <fullName evidence="5">GimC subunit alpha</fullName>
    </alternativeName>
</protein>
<evidence type="ECO:0000313" key="8">
    <source>
        <dbReference type="EMBL" id="AEG18853.1"/>
    </source>
</evidence>